<feature type="signal peptide" evidence="2">
    <location>
        <begin position="1"/>
        <end position="25"/>
    </location>
</feature>
<dbReference type="EMBL" id="WVRA01000013">
    <property type="protein sequence ID" value="NOE20770.1"/>
    <property type="molecule type" value="Genomic_DNA"/>
</dbReference>
<feature type="compositionally biased region" description="Polar residues" evidence="1">
    <location>
        <begin position="55"/>
        <end position="73"/>
    </location>
</feature>
<proteinExistence type="predicted"/>
<dbReference type="AlphaFoldDB" id="A0AA91BQ80"/>
<dbReference type="InterPro" id="IPR002477">
    <property type="entry name" value="Peptidoglycan-bd-like"/>
</dbReference>
<dbReference type="SUPFAM" id="SSF47090">
    <property type="entry name" value="PGBD-like"/>
    <property type="match status" value="1"/>
</dbReference>
<reference evidence="4" key="1">
    <citation type="submission" date="2019-12" db="EMBL/GenBank/DDBJ databases">
        <title>Ruegeria JWLKs population differentiation of coral mucus and skeleton niches.</title>
        <authorList>
            <person name="Luo D."/>
        </authorList>
    </citation>
    <scope>NUCLEOTIDE SEQUENCE</scope>
    <source>
        <strain evidence="4">HKCCD6181</strain>
    </source>
</reference>
<protein>
    <submittedName>
        <fullName evidence="4">Peptidoglycan-binding protein</fullName>
    </submittedName>
</protein>
<feature type="compositionally biased region" description="Low complexity" evidence="1">
    <location>
        <begin position="191"/>
        <end position="200"/>
    </location>
</feature>
<dbReference type="InterPro" id="IPR036365">
    <property type="entry name" value="PGBD-like_sf"/>
</dbReference>
<feature type="compositionally biased region" description="Low complexity" evidence="1">
    <location>
        <begin position="161"/>
        <end position="184"/>
    </location>
</feature>
<gene>
    <name evidence="4" type="ORF">GS634_21785</name>
</gene>
<accession>A0AA91BQ80</accession>
<dbReference type="RefSeq" id="WP_171331864.1">
    <property type="nucleotide sequence ID" value="NZ_WVRA01000013.1"/>
</dbReference>
<feature type="region of interest" description="Disordered" evidence="1">
    <location>
        <begin position="161"/>
        <end position="203"/>
    </location>
</feature>
<dbReference type="Proteomes" id="UP000597886">
    <property type="component" value="Unassembled WGS sequence"/>
</dbReference>
<sequence>MILRLALTLGIAFSLAAAIPQTARADAGEFLGGAVVGGIVGYAIGKDQQKKKSQRTTSSNRTYRSGIPSTTQGAQTQTALNYFGYNAGRVDGQVGRGTRSAIERYQASMGYPVNGHDFQPYQYDFLMQAYYWATSGGQATTQLAGQPLLMAYRRQVQTGSALATAPQAPAQTAPAQPVPVATPQEPEPETTETTSASLPSLFSGGTGGPSLANRCSGVMLQTSTNGGYTTLANMSDPDFALSEQFCLARSYAMARGEDLIQDIQGLTPDQVSAQCDSYGEMVAPQVDALSINSKTEAETQMRKLALDSGLSPQDLAATSKVCLAIGYRQDNMDAALGSALMLVAMGEPAYGELIGHHLREGFGVQKRRDLAMQWYDASLSALDAGSQAVFLPSQTDRPQLLRAAMVQAQ</sequence>
<comment type="caution">
    <text evidence="4">The sequence shown here is derived from an EMBL/GenBank/DDBJ whole genome shotgun (WGS) entry which is preliminary data.</text>
</comment>
<feature type="region of interest" description="Disordered" evidence="1">
    <location>
        <begin position="50"/>
        <end position="73"/>
    </location>
</feature>
<feature type="domain" description="Peptidoglycan binding-like" evidence="3">
    <location>
        <begin position="76"/>
        <end position="115"/>
    </location>
</feature>
<evidence type="ECO:0000313" key="5">
    <source>
        <dbReference type="Proteomes" id="UP000597886"/>
    </source>
</evidence>
<name>A0AA91BQ80_9RHOB</name>
<dbReference type="Pfam" id="PF01471">
    <property type="entry name" value="PG_binding_1"/>
    <property type="match status" value="1"/>
</dbReference>
<evidence type="ECO:0000256" key="2">
    <source>
        <dbReference type="SAM" id="SignalP"/>
    </source>
</evidence>
<feature type="chain" id="PRO_5041735922" evidence="2">
    <location>
        <begin position="26"/>
        <end position="409"/>
    </location>
</feature>
<evidence type="ECO:0000259" key="3">
    <source>
        <dbReference type="Pfam" id="PF01471"/>
    </source>
</evidence>
<dbReference type="InterPro" id="IPR036366">
    <property type="entry name" value="PGBDSf"/>
</dbReference>
<evidence type="ECO:0000313" key="4">
    <source>
        <dbReference type="EMBL" id="NOE20770.1"/>
    </source>
</evidence>
<evidence type="ECO:0000256" key="1">
    <source>
        <dbReference type="SAM" id="MobiDB-lite"/>
    </source>
</evidence>
<keyword evidence="2" id="KW-0732">Signal</keyword>
<dbReference type="Gene3D" id="1.10.101.10">
    <property type="entry name" value="PGBD-like superfamily/PGBD"/>
    <property type="match status" value="1"/>
</dbReference>
<organism evidence="4 5">
    <name type="scientific">Ruegeria atlantica</name>
    <dbReference type="NCBI Taxonomy" id="81569"/>
    <lineage>
        <taxon>Bacteria</taxon>
        <taxon>Pseudomonadati</taxon>
        <taxon>Pseudomonadota</taxon>
        <taxon>Alphaproteobacteria</taxon>
        <taxon>Rhodobacterales</taxon>
        <taxon>Roseobacteraceae</taxon>
        <taxon>Ruegeria</taxon>
    </lineage>
</organism>